<keyword evidence="1" id="KW-1133">Transmembrane helix</keyword>
<evidence type="ECO:0000256" key="1">
    <source>
        <dbReference type="SAM" id="Phobius"/>
    </source>
</evidence>
<feature type="transmembrane region" description="Helical" evidence="1">
    <location>
        <begin position="63"/>
        <end position="81"/>
    </location>
</feature>
<feature type="transmembrane region" description="Helical" evidence="1">
    <location>
        <begin position="31"/>
        <end position="51"/>
    </location>
</feature>
<name>A0A7G9GVK0_9FUSO</name>
<dbReference type="RefSeq" id="WP_101474394.1">
    <property type="nucleotide sequence ID" value="NZ_CP060637.1"/>
</dbReference>
<dbReference type="KEGG" id="fho:H9Q81_07675"/>
<protein>
    <submittedName>
        <fullName evidence="2">DUF308 domain-containing protein</fullName>
    </submittedName>
</protein>
<keyword evidence="1" id="KW-0812">Transmembrane</keyword>
<keyword evidence="1" id="KW-0472">Membrane</keyword>
<proteinExistence type="predicted"/>
<dbReference type="PANTHER" id="PTHR34989">
    <property type="entry name" value="PROTEIN HDED"/>
    <property type="match status" value="1"/>
</dbReference>
<dbReference type="PANTHER" id="PTHR34989:SF1">
    <property type="entry name" value="PROTEIN HDED"/>
    <property type="match status" value="1"/>
</dbReference>
<sequence length="177" mass="19218">MSIKTYRWFSLVCGILLVIFSFMLFSNPVSGLITVAVFLGIALLIHGFGELSMYFSLPHGAKSGWLLAGGLVSIIFGFWILTAQGTLSISVALPFILGAWILFTGILKIVSCITLREFSKQLTTINLILGIIGIVLGIILLHHPAIGSVIISVVVFVIFLVQGIGCIANFFWCKDLE</sequence>
<reference evidence="2 3" key="1">
    <citation type="submission" date="2020-08" db="EMBL/GenBank/DDBJ databases">
        <authorList>
            <person name="Liu C."/>
            <person name="Sun Q."/>
        </authorList>
    </citation>
    <scope>NUCLEOTIDE SEQUENCE [LARGE SCALE GENOMIC DNA]</scope>
    <source>
        <strain evidence="2 3">NSJ-57</strain>
    </source>
</reference>
<dbReference type="Pfam" id="PF03729">
    <property type="entry name" value="DUF308"/>
    <property type="match status" value="2"/>
</dbReference>
<evidence type="ECO:0000313" key="2">
    <source>
        <dbReference type="EMBL" id="QNM14832.1"/>
    </source>
</evidence>
<dbReference type="EMBL" id="CP060637">
    <property type="protein sequence ID" value="QNM14832.1"/>
    <property type="molecule type" value="Genomic_DNA"/>
</dbReference>
<dbReference type="Proteomes" id="UP000515913">
    <property type="component" value="Chromosome"/>
</dbReference>
<dbReference type="InterPro" id="IPR052712">
    <property type="entry name" value="Acid_resist_chaperone_HdeD"/>
</dbReference>
<dbReference type="GO" id="GO:0005886">
    <property type="term" value="C:plasma membrane"/>
    <property type="evidence" value="ECO:0007669"/>
    <property type="project" value="TreeGrafter"/>
</dbReference>
<evidence type="ECO:0000313" key="3">
    <source>
        <dbReference type="Proteomes" id="UP000515913"/>
    </source>
</evidence>
<accession>A0A7G9GVK0</accession>
<dbReference type="InterPro" id="IPR005325">
    <property type="entry name" value="DUF308_memb"/>
</dbReference>
<organism evidence="2 3">
    <name type="scientific">Fusobacterium hominis</name>
    <dbReference type="NCBI Taxonomy" id="2764326"/>
    <lineage>
        <taxon>Bacteria</taxon>
        <taxon>Fusobacteriati</taxon>
        <taxon>Fusobacteriota</taxon>
        <taxon>Fusobacteriia</taxon>
        <taxon>Fusobacteriales</taxon>
        <taxon>Fusobacteriaceae</taxon>
        <taxon>Fusobacterium</taxon>
    </lineage>
</organism>
<feature type="transmembrane region" description="Helical" evidence="1">
    <location>
        <begin position="122"/>
        <end position="143"/>
    </location>
</feature>
<keyword evidence="3" id="KW-1185">Reference proteome</keyword>
<feature type="transmembrane region" description="Helical" evidence="1">
    <location>
        <begin position="87"/>
        <end position="110"/>
    </location>
</feature>
<gene>
    <name evidence="2" type="ORF">H9Q81_07675</name>
</gene>
<dbReference type="AlphaFoldDB" id="A0A7G9GVK0"/>
<feature type="transmembrane region" description="Helical" evidence="1">
    <location>
        <begin position="7"/>
        <end position="25"/>
    </location>
</feature>
<feature type="transmembrane region" description="Helical" evidence="1">
    <location>
        <begin position="149"/>
        <end position="172"/>
    </location>
</feature>